<proteinExistence type="inferred from homology"/>
<dbReference type="InterPro" id="IPR033704">
    <property type="entry name" value="dUTPase_trimeric"/>
</dbReference>
<organism evidence="7 8">
    <name type="scientific">Candidatus Tanganyikabacteria bacterium</name>
    <dbReference type="NCBI Taxonomy" id="2961651"/>
    <lineage>
        <taxon>Bacteria</taxon>
        <taxon>Bacillati</taxon>
        <taxon>Candidatus Sericytochromatia</taxon>
        <taxon>Candidatus Tanganyikabacteria</taxon>
    </lineage>
</organism>
<evidence type="ECO:0000256" key="2">
    <source>
        <dbReference type="ARBA" id="ARBA00012379"/>
    </source>
</evidence>
<feature type="domain" description="dUTPase-like" evidence="6">
    <location>
        <begin position="18"/>
        <end position="142"/>
    </location>
</feature>
<keyword evidence="4" id="KW-0546">Nucleotide metabolism</keyword>
<dbReference type="PANTHER" id="PTHR11241:SF0">
    <property type="entry name" value="DEOXYURIDINE 5'-TRIPHOSPHATE NUCLEOTIDOHYDROLASE"/>
    <property type="match status" value="1"/>
</dbReference>
<dbReference type="EC" id="3.6.1.23" evidence="2"/>
<evidence type="ECO:0000313" key="7">
    <source>
        <dbReference type="EMBL" id="MBM3273607.1"/>
    </source>
</evidence>
<dbReference type="GO" id="GO:0004170">
    <property type="term" value="F:dUTP diphosphatase activity"/>
    <property type="evidence" value="ECO:0007669"/>
    <property type="project" value="UniProtKB-EC"/>
</dbReference>
<dbReference type="AlphaFoldDB" id="A0A937X2H8"/>
<dbReference type="InterPro" id="IPR029054">
    <property type="entry name" value="dUTPase-like"/>
</dbReference>
<dbReference type="NCBIfam" id="NF001862">
    <property type="entry name" value="PRK00601.1"/>
    <property type="match status" value="1"/>
</dbReference>
<dbReference type="SUPFAM" id="SSF51283">
    <property type="entry name" value="dUTPase-like"/>
    <property type="match status" value="1"/>
</dbReference>
<keyword evidence="3 7" id="KW-0378">Hydrolase</keyword>
<dbReference type="GO" id="GO:0046081">
    <property type="term" value="P:dUTP catabolic process"/>
    <property type="evidence" value="ECO:0007669"/>
    <property type="project" value="InterPro"/>
</dbReference>
<dbReference type="GO" id="GO:0000287">
    <property type="term" value="F:magnesium ion binding"/>
    <property type="evidence" value="ECO:0007669"/>
    <property type="project" value="InterPro"/>
</dbReference>
<dbReference type="NCBIfam" id="TIGR00576">
    <property type="entry name" value="dut"/>
    <property type="match status" value="1"/>
</dbReference>
<dbReference type="Gene3D" id="2.70.40.10">
    <property type="match status" value="1"/>
</dbReference>
<comment type="similarity">
    <text evidence="1">Belongs to the dUTPase family.</text>
</comment>
<dbReference type="PANTHER" id="PTHR11241">
    <property type="entry name" value="DEOXYURIDINE 5'-TRIPHOSPHATE NUCLEOTIDOHYDROLASE"/>
    <property type="match status" value="1"/>
</dbReference>
<dbReference type="Pfam" id="PF00692">
    <property type="entry name" value="dUTPase"/>
    <property type="match status" value="1"/>
</dbReference>
<dbReference type="InterPro" id="IPR008181">
    <property type="entry name" value="dUTPase"/>
</dbReference>
<reference evidence="7 8" key="1">
    <citation type="submission" date="2019-03" db="EMBL/GenBank/DDBJ databases">
        <title>Lake Tanganyika Metagenome-Assembled Genomes (MAGs).</title>
        <authorList>
            <person name="Tran P."/>
        </authorList>
    </citation>
    <scope>NUCLEOTIDE SEQUENCE [LARGE SCALE GENOMIC DNA]</scope>
    <source>
        <strain evidence="7">K_DeepCast_65m_m2_236</strain>
    </source>
</reference>
<dbReference type="EMBL" id="VGJX01000012">
    <property type="protein sequence ID" value="MBM3273607.1"/>
    <property type="molecule type" value="Genomic_DNA"/>
</dbReference>
<evidence type="ECO:0000313" key="8">
    <source>
        <dbReference type="Proteomes" id="UP000703893"/>
    </source>
</evidence>
<evidence type="ECO:0000256" key="3">
    <source>
        <dbReference type="ARBA" id="ARBA00022801"/>
    </source>
</evidence>
<gene>
    <name evidence="7" type="primary">dut</name>
    <name evidence="7" type="ORF">FJZ00_00535</name>
</gene>
<comment type="caution">
    <text evidence="7">The sequence shown here is derived from an EMBL/GenBank/DDBJ whole genome shotgun (WGS) entry which is preliminary data.</text>
</comment>
<protein>
    <recommendedName>
        <fullName evidence="2">dUTP diphosphatase</fullName>
        <ecNumber evidence="2">3.6.1.23</ecNumber>
    </recommendedName>
</protein>
<sequence length="144" mass="15483">MPERVQIRYKRLSDKATPPRVMQEGDAAADLCSSADLVIPARGRAVVPTDLVIELPPGFKGRIYPRSGLAAKHGIDVGAGLIDEAYRGPVGVLLFNHSDEDFAVRTGDRIAQLGVERYAHPDFVEAADLTETARSAGWGSTGVR</sequence>
<dbReference type="CDD" id="cd07557">
    <property type="entry name" value="trimeric_dUTPase"/>
    <property type="match status" value="1"/>
</dbReference>
<name>A0A937X2H8_9BACT</name>
<accession>A0A937X2H8</accession>
<evidence type="ECO:0000256" key="5">
    <source>
        <dbReference type="ARBA" id="ARBA00047686"/>
    </source>
</evidence>
<evidence type="ECO:0000259" key="6">
    <source>
        <dbReference type="Pfam" id="PF00692"/>
    </source>
</evidence>
<evidence type="ECO:0000256" key="4">
    <source>
        <dbReference type="ARBA" id="ARBA00023080"/>
    </source>
</evidence>
<dbReference type="Proteomes" id="UP000703893">
    <property type="component" value="Unassembled WGS sequence"/>
</dbReference>
<evidence type="ECO:0000256" key="1">
    <source>
        <dbReference type="ARBA" id="ARBA00006581"/>
    </source>
</evidence>
<comment type="catalytic activity">
    <reaction evidence="5">
        <text>dUTP + H2O = dUMP + diphosphate + H(+)</text>
        <dbReference type="Rhea" id="RHEA:10248"/>
        <dbReference type="ChEBI" id="CHEBI:15377"/>
        <dbReference type="ChEBI" id="CHEBI:15378"/>
        <dbReference type="ChEBI" id="CHEBI:33019"/>
        <dbReference type="ChEBI" id="CHEBI:61555"/>
        <dbReference type="ChEBI" id="CHEBI:246422"/>
        <dbReference type="EC" id="3.6.1.23"/>
    </reaction>
</comment>
<dbReference type="GO" id="GO:0006226">
    <property type="term" value="P:dUMP biosynthetic process"/>
    <property type="evidence" value="ECO:0007669"/>
    <property type="project" value="InterPro"/>
</dbReference>
<dbReference type="InterPro" id="IPR036157">
    <property type="entry name" value="dUTPase-like_sf"/>
</dbReference>